<keyword evidence="1" id="KW-0175">Coiled coil</keyword>
<feature type="coiled-coil region" evidence="1">
    <location>
        <begin position="245"/>
        <end position="311"/>
    </location>
</feature>
<dbReference type="Proteomes" id="UP001060104">
    <property type="component" value="Chromosome"/>
</dbReference>
<evidence type="ECO:0000313" key="3">
    <source>
        <dbReference type="EMBL" id="CUQ00568.1"/>
    </source>
</evidence>
<dbReference type="EMBL" id="CZAE01000023">
    <property type="protein sequence ID" value="CUQ00568.1"/>
    <property type="molecule type" value="Genomic_DNA"/>
</dbReference>
<protein>
    <submittedName>
        <fullName evidence="3 4">Surface protein</fullName>
    </submittedName>
</protein>
<dbReference type="GeneID" id="69591234"/>
<reference evidence="3 5" key="1">
    <citation type="submission" date="2015-09" db="EMBL/GenBank/DDBJ databases">
        <authorList>
            <consortium name="Pathogen Informatics"/>
        </authorList>
    </citation>
    <scope>NUCLEOTIDE SEQUENCE [LARGE SCALE GENOMIC DNA]</scope>
    <source>
        <strain evidence="3 5">2789STDY5834846</strain>
    </source>
</reference>
<evidence type="ECO:0000256" key="2">
    <source>
        <dbReference type="SAM" id="SignalP"/>
    </source>
</evidence>
<feature type="chain" id="PRO_5008033299" evidence="2">
    <location>
        <begin position="24"/>
        <end position="1278"/>
    </location>
</feature>
<evidence type="ECO:0000313" key="5">
    <source>
        <dbReference type="Proteomes" id="UP000095606"/>
    </source>
</evidence>
<feature type="coiled-coil region" evidence="1">
    <location>
        <begin position="50"/>
        <end position="162"/>
    </location>
</feature>
<dbReference type="AlphaFoldDB" id="A0A174SXY7"/>
<proteinExistence type="predicted"/>
<evidence type="ECO:0000256" key="1">
    <source>
        <dbReference type="SAM" id="Coils"/>
    </source>
</evidence>
<evidence type="ECO:0000313" key="6">
    <source>
        <dbReference type="Proteomes" id="UP001060104"/>
    </source>
</evidence>
<dbReference type="Proteomes" id="UP000095606">
    <property type="component" value="Unassembled WGS sequence"/>
</dbReference>
<organism evidence="3 5">
    <name type="scientific">Bacteroides faecis</name>
    <dbReference type="NCBI Taxonomy" id="674529"/>
    <lineage>
        <taxon>Bacteria</taxon>
        <taxon>Pseudomonadati</taxon>
        <taxon>Bacteroidota</taxon>
        <taxon>Bacteroidia</taxon>
        <taxon>Bacteroidales</taxon>
        <taxon>Bacteroidaceae</taxon>
        <taxon>Bacteroides</taxon>
    </lineage>
</organism>
<keyword evidence="6" id="KW-1185">Reference proteome</keyword>
<dbReference type="PANTHER" id="PTHR23159">
    <property type="entry name" value="CENTROSOMAL PROTEIN 2"/>
    <property type="match status" value="1"/>
</dbReference>
<dbReference type="EMBL" id="CP103141">
    <property type="protein sequence ID" value="UVQ74083.1"/>
    <property type="molecule type" value="Genomic_DNA"/>
</dbReference>
<accession>A0A174SXY7</accession>
<name>A0A174SXY7_9BACE</name>
<dbReference type="RefSeq" id="WP_055270788.1">
    <property type="nucleotide sequence ID" value="NZ_CAJTBR010000060.1"/>
</dbReference>
<evidence type="ECO:0000313" key="4">
    <source>
        <dbReference type="EMBL" id="UVQ74083.1"/>
    </source>
</evidence>
<dbReference type="Gene3D" id="1.10.287.1490">
    <property type="match status" value="1"/>
</dbReference>
<feature type="signal peptide" evidence="2">
    <location>
        <begin position="1"/>
        <end position="23"/>
    </location>
</feature>
<dbReference type="PANTHER" id="PTHR23159:SF31">
    <property type="entry name" value="CENTROSOME-ASSOCIATED PROTEIN CEP250 ISOFORM X1"/>
    <property type="match status" value="1"/>
</dbReference>
<reference evidence="4" key="2">
    <citation type="submission" date="2022-08" db="EMBL/GenBank/DDBJ databases">
        <title>Genome Sequencing of Bacteroides fragilis Group Isolates with Nanopore Technology.</title>
        <authorList>
            <person name="Tisza M.J."/>
            <person name="Smith D."/>
            <person name="Dekker J.P."/>
        </authorList>
    </citation>
    <scope>NUCLEOTIDE SEQUENCE</scope>
    <source>
        <strain evidence="4">BFG-527</strain>
    </source>
</reference>
<gene>
    <name evidence="3" type="ORF">ERS852461_03948</name>
    <name evidence="4" type="ORF">NXY30_24370</name>
</gene>
<dbReference type="PROSITE" id="PS51257">
    <property type="entry name" value="PROKAR_LIPOPROTEIN"/>
    <property type="match status" value="1"/>
</dbReference>
<keyword evidence="2" id="KW-0732">Signal</keyword>
<sequence length="1278" mass="139251">MNKKYLSAILFGTLLAASTGTFTSCKDYDDDIKALQEQIDKNGTTVGTLQEQLTAQLTALQAALQTAQSTADAAKADAAKAQAAADAAKAAGDAAAAEAAQAKVLAEAAKQAAADAEAKALAKITEEVTAMKEYVDSSIAEINATKADKKDLEAAIVQFNEDIEGVIQLLGGRIDGVQAELSTLTGTVDGLKGDVVTNANNIQTAQDAIKTLIAADENLQLQLDALKAYDKELKGMIDANKIEADEALAQAIKKAEDELKAAQEANQKLWDAQTEENSALRGLIGDNAKDIKDLQGDLVQTNKDLKDLGDRIDGELDKIKADMGKLGERITTLDTTLRTLISTEISNLHVLIVARLSSIAFAPDYIVDGVEAVKFSSLQYSAMSPNENASLPIVTKYAYSVGAPAIASYHFNPKSFNLGNATYSYLDRAVTIIETGTRAAGSNLVDIIGQPIKNTATGTVDFTLRRKHANVRPAEDKTNMIALQATMTGDPAQKDADPVITSPYVAVYDDLITPEDIFIADGATLATGNTAHFAATFSACKTTLVRYEMAYDKVFDLKSLVATCLVKDGSHEAFPVEDYELSYRFAVASSEYNVQSGSTITNQQKDLVCTDAEKGTFEAIADNGHNPEFVGRTPIFKVELVDKAGNVVRRGFVKVEIVAEKTPDMAVTIEGTETYGCANTQSKLYKFEEDYLRDNIYRLMNKGDGSEQGMSHEEFWNTYEYLETSVLKNGVALPGITAPSLIDGVATDGKATKIVIWRFAHGQVGNVGITGANLYATLTLRNKVSSNKYPKYIHFHFAVKVNLPVIALDTEKTKVNDAFWDKDADGKYIAFRVNAKRPGAITSPASECTISQDITKAYVDGTYTVNIPTGVCTESTYEIESTYSNGVKTANVLTGVQLNGTTISLNKSNTAVKAALNSEKGLQAVIIHKYMIESGDTYIVNRFKVTFIRPVTFTMPDGITVKDGATGGDEVSFQHDGLLTDWRGYAITHPVWESVVKTHGRWKTICVPEYTYVDGHYNKTKDAEFNLETETVTFTTGTDLKMYTGRESYTVQEYRLITAADGTQYWGWMTMDYNKVFNVTDVKISKDAVRVELALQAERYAASQAVQTRCVSNDDVTYNEHVITASSEVSFTNITGVNYVPAVYEYVPATEVEISHEHSPKPHYAGTVNGQTSGCWEWHQWEHDHEVLVPGQFWDYYGEIKNVVLDINNVSTSLEYNNHKLPDDAVLTQGATNTVKYENAESNIGYSYTITIPASIEYGWGILKTDLILTAEPAGNNK</sequence>